<evidence type="ECO:0000256" key="3">
    <source>
        <dbReference type="ARBA" id="ARBA00022617"/>
    </source>
</evidence>
<dbReference type="EMBL" id="KN847532">
    <property type="protein sequence ID" value="KIW07970.1"/>
    <property type="molecule type" value="Genomic_DNA"/>
</dbReference>
<evidence type="ECO:0000313" key="11">
    <source>
        <dbReference type="Proteomes" id="UP000053259"/>
    </source>
</evidence>
<evidence type="ECO:0000313" key="10">
    <source>
        <dbReference type="EMBL" id="KIW07970.1"/>
    </source>
</evidence>
<keyword evidence="9" id="KW-0812">Transmembrane</keyword>
<sequence length="655" mass="73784">MPSNTLSLGFDNLKAGSSKVHNQRVWSGGFYFVLGAVSQLLLHELYGMFKNGKSTLTSPTLTFQTVFDTLDLLNGNHTLDLPSIYYAETSSRQIQQAKEHWVSVQHQILTLPNFLRPLFQDHAAIYLLCGSFAVYVIARIALELRRRMLFARHAAANGCLPPRTMPHSSKLSRYLEVSKVDANLLDEYLFKKYQANGLTHVLATYFTKRVKAISTIEPENFKAVLATSFDDWQRPPFRAGAAHPFLKVGILTLDGPHWAYSRKIMKSQFTRKQIDANLAASERHLQDMFEAMGRTDYNGWTDTIDLMEFFFRFAMDSSTEFLFGLSANTQLCAMVRKGTKDATAATVSMDGFEEAFVRVQKHVGVRMKMGKSYWMVDGWGYRKACRDLGNIMDGFTLACMKHAQQKLSQPGYEASNVIEALVANGHDHDYIANQCRHLIIAGFETTSALLGFSFALAERHPRVFAKLRDEVIASFGTEGLPRLPLTFENLKNCKYLQHFLNETLRMYPAGPSIQRVAARDTVLPRGGGTDGTGPIAVPRGATVQLGIYLCHRRTDIWGDDAAEFRPERWEGRKKGYEYIPFIAGPQICLGQQYSVTQVGYVLARFLMRYDAMEKPIGQDNLRKGWQTVLTPGNGVRMRLHLGPDHRALNLLSSAL</sequence>
<evidence type="ECO:0000256" key="4">
    <source>
        <dbReference type="ARBA" id="ARBA00022723"/>
    </source>
</evidence>
<dbReference type="GO" id="GO:0020037">
    <property type="term" value="F:heme binding"/>
    <property type="evidence" value="ECO:0007669"/>
    <property type="project" value="InterPro"/>
</dbReference>
<dbReference type="SUPFAM" id="SSF48264">
    <property type="entry name" value="Cytochrome P450"/>
    <property type="match status" value="1"/>
</dbReference>
<evidence type="ECO:0000256" key="7">
    <source>
        <dbReference type="ARBA" id="ARBA00023033"/>
    </source>
</evidence>
<evidence type="ECO:0000256" key="6">
    <source>
        <dbReference type="ARBA" id="ARBA00023004"/>
    </source>
</evidence>
<dbReference type="VEuPathDB" id="FungiDB:PV09_01869"/>
<dbReference type="GeneID" id="27309842"/>
<evidence type="ECO:0000256" key="9">
    <source>
        <dbReference type="SAM" id="Phobius"/>
    </source>
</evidence>
<dbReference type="Gene3D" id="1.10.630.10">
    <property type="entry name" value="Cytochrome P450"/>
    <property type="match status" value="1"/>
</dbReference>
<gene>
    <name evidence="10" type="ORF">PV09_01869</name>
</gene>
<keyword evidence="11" id="KW-1185">Reference proteome</keyword>
<protein>
    <recommendedName>
        <fullName evidence="12">Cytochrome P450</fullName>
    </recommendedName>
</protein>
<accession>A0A0D2AN87</accession>
<dbReference type="STRING" id="253628.A0A0D2AN87"/>
<dbReference type="InParanoid" id="A0A0D2AN87"/>
<evidence type="ECO:0000256" key="2">
    <source>
        <dbReference type="ARBA" id="ARBA00010617"/>
    </source>
</evidence>
<keyword evidence="3 8" id="KW-0349">Heme</keyword>
<dbReference type="InterPro" id="IPR047146">
    <property type="entry name" value="Cyt_P450_E_CYP52_fungi"/>
</dbReference>
<evidence type="ECO:0000256" key="8">
    <source>
        <dbReference type="PIRSR" id="PIRSR602401-1"/>
    </source>
</evidence>
<dbReference type="HOGENOM" id="CLU_001570_27_0_1"/>
<keyword evidence="5" id="KW-0560">Oxidoreductase</keyword>
<keyword evidence="4 8" id="KW-0479">Metal-binding</keyword>
<dbReference type="Proteomes" id="UP000053259">
    <property type="component" value="Unassembled WGS sequence"/>
</dbReference>
<keyword evidence="9" id="KW-0472">Membrane</keyword>
<feature type="transmembrane region" description="Helical" evidence="9">
    <location>
        <begin position="29"/>
        <end position="49"/>
    </location>
</feature>
<comment type="similarity">
    <text evidence="2">Belongs to the cytochrome P450 family.</text>
</comment>
<dbReference type="RefSeq" id="XP_016217839.1">
    <property type="nucleotide sequence ID" value="XM_016354827.1"/>
</dbReference>
<dbReference type="InterPro" id="IPR036396">
    <property type="entry name" value="Cyt_P450_sf"/>
</dbReference>
<dbReference type="OrthoDB" id="1470350at2759"/>
<evidence type="ECO:0000256" key="5">
    <source>
        <dbReference type="ARBA" id="ARBA00023002"/>
    </source>
</evidence>
<comment type="cofactor">
    <cofactor evidence="1 8">
        <name>heme</name>
        <dbReference type="ChEBI" id="CHEBI:30413"/>
    </cofactor>
</comment>
<feature type="binding site" description="axial binding residue" evidence="8">
    <location>
        <position position="588"/>
    </location>
    <ligand>
        <name>heme</name>
        <dbReference type="ChEBI" id="CHEBI:30413"/>
    </ligand>
    <ligandPart>
        <name>Fe</name>
        <dbReference type="ChEBI" id="CHEBI:18248"/>
    </ligandPart>
</feature>
<proteinExistence type="inferred from homology"/>
<dbReference type="Pfam" id="PF00067">
    <property type="entry name" value="p450"/>
    <property type="match status" value="1"/>
</dbReference>
<dbReference type="PANTHER" id="PTHR24287:SF1">
    <property type="entry name" value="P450, PUTATIVE (EUROFUNG)-RELATED"/>
    <property type="match status" value="1"/>
</dbReference>
<evidence type="ECO:0000256" key="1">
    <source>
        <dbReference type="ARBA" id="ARBA00001971"/>
    </source>
</evidence>
<feature type="transmembrane region" description="Helical" evidence="9">
    <location>
        <begin position="123"/>
        <end position="142"/>
    </location>
</feature>
<keyword evidence="6 8" id="KW-0408">Iron</keyword>
<dbReference type="GO" id="GO:0016705">
    <property type="term" value="F:oxidoreductase activity, acting on paired donors, with incorporation or reduction of molecular oxygen"/>
    <property type="evidence" value="ECO:0007669"/>
    <property type="project" value="InterPro"/>
</dbReference>
<dbReference type="InterPro" id="IPR001128">
    <property type="entry name" value="Cyt_P450"/>
</dbReference>
<dbReference type="AlphaFoldDB" id="A0A0D2AN87"/>
<organism evidence="10 11">
    <name type="scientific">Verruconis gallopava</name>
    <dbReference type="NCBI Taxonomy" id="253628"/>
    <lineage>
        <taxon>Eukaryota</taxon>
        <taxon>Fungi</taxon>
        <taxon>Dikarya</taxon>
        <taxon>Ascomycota</taxon>
        <taxon>Pezizomycotina</taxon>
        <taxon>Dothideomycetes</taxon>
        <taxon>Pleosporomycetidae</taxon>
        <taxon>Venturiales</taxon>
        <taxon>Sympoventuriaceae</taxon>
        <taxon>Verruconis</taxon>
    </lineage>
</organism>
<name>A0A0D2AN87_9PEZI</name>
<dbReference type="PRINTS" id="PR00385">
    <property type="entry name" value="P450"/>
</dbReference>
<keyword evidence="9" id="KW-1133">Transmembrane helix</keyword>
<dbReference type="PRINTS" id="PR00463">
    <property type="entry name" value="EP450I"/>
</dbReference>
<dbReference type="FunCoup" id="A0A0D2AN87">
    <property type="interactions" value="1452"/>
</dbReference>
<dbReference type="GO" id="GO:0004497">
    <property type="term" value="F:monooxygenase activity"/>
    <property type="evidence" value="ECO:0007669"/>
    <property type="project" value="UniProtKB-KW"/>
</dbReference>
<keyword evidence="7" id="KW-0503">Monooxygenase</keyword>
<evidence type="ECO:0008006" key="12">
    <source>
        <dbReference type="Google" id="ProtNLM"/>
    </source>
</evidence>
<dbReference type="PANTHER" id="PTHR24287">
    <property type="entry name" value="P450, PUTATIVE (EUROFUNG)-RELATED"/>
    <property type="match status" value="1"/>
</dbReference>
<dbReference type="GO" id="GO:0005506">
    <property type="term" value="F:iron ion binding"/>
    <property type="evidence" value="ECO:0007669"/>
    <property type="project" value="InterPro"/>
</dbReference>
<reference evidence="10 11" key="1">
    <citation type="submission" date="2015-01" db="EMBL/GenBank/DDBJ databases">
        <title>The Genome Sequence of Ochroconis gallopava CBS43764.</title>
        <authorList>
            <consortium name="The Broad Institute Genomics Platform"/>
            <person name="Cuomo C."/>
            <person name="de Hoog S."/>
            <person name="Gorbushina A."/>
            <person name="Stielow B."/>
            <person name="Teixiera M."/>
            <person name="Abouelleil A."/>
            <person name="Chapman S.B."/>
            <person name="Priest M."/>
            <person name="Young S.K."/>
            <person name="Wortman J."/>
            <person name="Nusbaum C."/>
            <person name="Birren B."/>
        </authorList>
    </citation>
    <scope>NUCLEOTIDE SEQUENCE [LARGE SCALE GENOMIC DNA]</scope>
    <source>
        <strain evidence="10 11">CBS 43764</strain>
    </source>
</reference>
<dbReference type="InterPro" id="IPR002401">
    <property type="entry name" value="Cyt_P450_E_grp-I"/>
</dbReference>